<keyword evidence="3" id="KW-0732">Signal</keyword>
<feature type="chain" id="PRO_5004088340" description="tRNA (Guanine-N1)-methyltransferase" evidence="3">
    <location>
        <begin position="33"/>
        <end position="210"/>
    </location>
</feature>
<keyword evidence="2" id="KW-1133">Transmembrane helix</keyword>
<evidence type="ECO:0008006" key="6">
    <source>
        <dbReference type="Google" id="ProtNLM"/>
    </source>
</evidence>
<accession>M7XU61</accession>
<reference evidence="4" key="1">
    <citation type="submission" date="2013-01" db="EMBL/GenBank/DDBJ databases">
        <title>Genome assembly of Mariniradius saccharolyticus AK6.</title>
        <authorList>
            <person name="Vaidya B."/>
            <person name="Khatri I."/>
            <person name="Tanuku N.R.S."/>
            <person name="Subramanian S."/>
            <person name="Pinnaka A."/>
        </authorList>
    </citation>
    <scope>NUCLEOTIDE SEQUENCE [LARGE SCALE GENOMIC DNA]</scope>
    <source>
        <strain evidence="4">AK6</strain>
    </source>
</reference>
<gene>
    <name evidence="4" type="ORF">C943_01597</name>
</gene>
<keyword evidence="2" id="KW-0812">Transmembrane</keyword>
<dbReference type="eggNOG" id="ENOG502ZC2G">
    <property type="taxonomic scope" value="Bacteria"/>
</dbReference>
<protein>
    <recommendedName>
        <fullName evidence="6">tRNA (Guanine-N1)-methyltransferase</fullName>
    </recommendedName>
</protein>
<dbReference type="AlphaFoldDB" id="M7XU61"/>
<comment type="caution">
    <text evidence="4">The sequence shown here is derived from an EMBL/GenBank/DDBJ whole genome shotgun (WGS) entry which is preliminary data.</text>
</comment>
<sequence length="210" mass="23952">MPERLRFKQLNPMKKQILLILLTSVLSVPIWAQDTVQQTGSLTGGTISSQFDHLLKISNNYQDYKVVKKTHLDQIRANVTDSINVFKKELSTIQADLVEKETKIKALEAGVTETQNRLESAEAAVDSFEFLGLQIHKSTYVNMMWAIVGLLTAGLLFFLFKYSQSHKVIAKAQNDLAETIEEFEQHRKNTLERERKLKRELIDAMNGKVS</sequence>
<keyword evidence="5" id="KW-1185">Reference proteome</keyword>
<dbReference type="SUPFAM" id="SSF58100">
    <property type="entry name" value="Bacterial hemolysins"/>
    <property type="match status" value="1"/>
</dbReference>
<evidence type="ECO:0000256" key="1">
    <source>
        <dbReference type="SAM" id="Coils"/>
    </source>
</evidence>
<dbReference type="EMBL" id="AMZY02000015">
    <property type="protein sequence ID" value="EMS32032.1"/>
    <property type="molecule type" value="Genomic_DNA"/>
</dbReference>
<organism evidence="4 5">
    <name type="scientific">Mariniradius saccharolyticus AK6</name>
    <dbReference type="NCBI Taxonomy" id="1239962"/>
    <lineage>
        <taxon>Bacteria</taxon>
        <taxon>Pseudomonadati</taxon>
        <taxon>Bacteroidota</taxon>
        <taxon>Cytophagia</taxon>
        <taxon>Cytophagales</taxon>
        <taxon>Cyclobacteriaceae</taxon>
        <taxon>Mariniradius</taxon>
    </lineage>
</organism>
<evidence type="ECO:0000313" key="4">
    <source>
        <dbReference type="EMBL" id="EMS32032.1"/>
    </source>
</evidence>
<dbReference type="InParanoid" id="M7XU61"/>
<feature type="transmembrane region" description="Helical" evidence="2">
    <location>
        <begin position="140"/>
        <end position="160"/>
    </location>
</feature>
<feature type="coiled-coil region" evidence="1">
    <location>
        <begin position="97"/>
        <end position="124"/>
    </location>
</feature>
<name>M7XU61_9BACT</name>
<feature type="coiled-coil region" evidence="1">
    <location>
        <begin position="169"/>
        <end position="200"/>
    </location>
</feature>
<evidence type="ECO:0000313" key="5">
    <source>
        <dbReference type="Proteomes" id="UP000010953"/>
    </source>
</evidence>
<dbReference type="STRING" id="1239962.C943_01597"/>
<evidence type="ECO:0000256" key="3">
    <source>
        <dbReference type="SAM" id="SignalP"/>
    </source>
</evidence>
<evidence type="ECO:0000256" key="2">
    <source>
        <dbReference type="SAM" id="Phobius"/>
    </source>
</evidence>
<feature type="signal peptide" evidence="3">
    <location>
        <begin position="1"/>
        <end position="32"/>
    </location>
</feature>
<keyword evidence="1" id="KW-0175">Coiled coil</keyword>
<proteinExistence type="predicted"/>
<keyword evidence="2" id="KW-0472">Membrane</keyword>
<dbReference type="Proteomes" id="UP000010953">
    <property type="component" value="Unassembled WGS sequence"/>
</dbReference>